<protein>
    <submittedName>
        <fullName evidence="1">Uncharacterized protein</fullName>
    </submittedName>
</protein>
<organism evidence="1 2">
    <name type="scientific">Streptomyces roseirectus</name>
    <dbReference type="NCBI Taxonomy" id="2768066"/>
    <lineage>
        <taxon>Bacteria</taxon>
        <taxon>Bacillati</taxon>
        <taxon>Actinomycetota</taxon>
        <taxon>Actinomycetes</taxon>
        <taxon>Kitasatosporales</taxon>
        <taxon>Streptomycetaceae</taxon>
        <taxon>Streptomyces</taxon>
    </lineage>
</organism>
<evidence type="ECO:0000313" key="1">
    <source>
        <dbReference type="EMBL" id="QNP69686.1"/>
    </source>
</evidence>
<gene>
    <name evidence="1" type="ORF">IAG44_09685</name>
</gene>
<evidence type="ECO:0000313" key="2">
    <source>
        <dbReference type="Proteomes" id="UP000516052"/>
    </source>
</evidence>
<dbReference type="AlphaFoldDB" id="A0A7H0IA70"/>
<reference evidence="1 2" key="1">
    <citation type="submission" date="2020-08" db="EMBL/GenBank/DDBJ databases">
        <title>A novel species.</title>
        <authorList>
            <person name="Gao J."/>
        </authorList>
    </citation>
    <scope>NUCLEOTIDE SEQUENCE [LARGE SCALE GENOMIC DNA]</scope>
    <source>
        <strain evidence="1 2">CRXT-G-22</strain>
    </source>
</reference>
<dbReference type="EMBL" id="CP060828">
    <property type="protein sequence ID" value="QNP69686.1"/>
    <property type="molecule type" value="Genomic_DNA"/>
</dbReference>
<keyword evidence="2" id="KW-1185">Reference proteome</keyword>
<accession>A0A7H0IA70</accession>
<dbReference type="KEGG" id="sroi:IAG44_09685"/>
<dbReference type="RefSeq" id="WP_187746725.1">
    <property type="nucleotide sequence ID" value="NZ_CP060828.1"/>
</dbReference>
<proteinExistence type="predicted"/>
<dbReference type="Proteomes" id="UP000516052">
    <property type="component" value="Chromosome"/>
</dbReference>
<sequence>MGKGIGKSLPVRSSSTVEGEVSSLSSRVLDMFKVKGKVTEPGPYTSSCTDSGQKGVWVRHPWSMYGIDNSKLGEGFSNLKKSLPGDGWKIVKDGDDGSRNKNPEILAVHQETNSQLEVRWLKGIDGNTPLLDVTVYSQCFQKAD</sequence>
<name>A0A7H0IA70_9ACTN</name>